<evidence type="ECO:0000313" key="2">
    <source>
        <dbReference type="Proteomes" id="UP000027442"/>
    </source>
</evidence>
<gene>
    <name evidence="1" type="ORF">HMPREF1991_01682</name>
</gene>
<sequence>MKMRTMEWLTGEFGKRNHAPSEQDWTGKEMAISPTSATRQKV</sequence>
<dbReference type="AlphaFoldDB" id="A0A069QHU3"/>
<evidence type="ECO:0000313" key="1">
    <source>
        <dbReference type="EMBL" id="KDR52252.1"/>
    </source>
</evidence>
<proteinExistence type="predicted"/>
<dbReference type="PATRIC" id="fig|1122985.7.peg.1749"/>
<dbReference type="HOGENOM" id="CLU_3255790_0_0_10"/>
<keyword evidence="2" id="KW-1185">Reference proteome</keyword>
<dbReference type="EMBL" id="JNGW01000070">
    <property type="protein sequence ID" value="KDR52252.1"/>
    <property type="molecule type" value="Genomic_DNA"/>
</dbReference>
<reference evidence="1 2" key="1">
    <citation type="submission" date="2013-08" db="EMBL/GenBank/DDBJ databases">
        <authorList>
            <person name="Weinstock G."/>
            <person name="Sodergren E."/>
            <person name="Wylie T."/>
            <person name="Fulton L."/>
            <person name="Fulton R."/>
            <person name="Fronick C."/>
            <person name="O'Laughlin M."/>
            <person name="Godfrey J."/>
            <person name="Miner T."/>
            <person name="Herter B."/>
            <person name="Appelbaum E."/>
            <person name="Cordes M."/>
            <person name="Lek S."/>
            <person name="Wollam A."/>
            <person name="Pepin K.H."/>
            <person name="Palsikar V.B."/>
            <person name="Mitreva M."/>
            <person name="Wilson R.K."/>
        </authorList>
    </citation>
    <scope>NUCLEOTIDE SEQUENCE [LARGE SCALE GENOMIC DNA]</scope>
    <source>
        <strain evidence="1 2">ATCC 15930</strain>
    </source>
</reference>
<protein>
    <submittedName>
        <fullName evidence="1">Uncharacterized protein</fullName>
    </submittedName>
</protein>
<comment type="caution">
    <text evidence="1">The sequence shown here is derived from an EMBL/GenBank/DDBJ whole genome shotgun (WGS) entry which is preliminary data.</text>
</comment>
<dbReference type="Proteomes" id="UP000027442">
    <property type="component" value="Unassembled WGS sequence"/>
</dbReference>
<name>A0A069QHU3_HOYLO</name>
<accession>A0A069QHU3</accession>
<organism evidence="1 2">
    <name type="scientific">Hoylesella loescheii DSM 19665 = JCM 12249 = ATCC 15930</name>
    <dbReference type="NCBI Taxonomy" id="1122985"/>
    <lineage>
        <taxon>Bacteria</taxon>
        <taxon>Pseudomonadati</taxon>
        <taxon>Bacteroidota</taxon>
        <taxon>Bacteroidia</taxon>
        <taxon>Bacteroidales</taxon>
        <taxon>Prevotellaceae</taxon>
        <taxon>Hoylesella</taxon>
    </lineage>
</organism>